<evidence type="ECO:0000313" key="1">
    <source>
        <dbReference type="EMBL" id="CAB1417155.1"/>
    </source>
</evidence>
<gene>
    <name evidence="1" type="ORF">PLEPLA_LOCUS4956</name>
</gene>
<sequence>MARRRFFFMRNIPLRTREGLEPKVPEETYQYMNTLCGAFEASTHGALRGEVEYLLSVWSNKPWVWVINHTEEGGQTEQAVLYLFCSVKSQSSSMRNHEDLCSPHGGGVHRVHSHKDGFSHSGGRHFWSTNRNRVEQPANQSGLGVVSLKRQELKPSV</sequence>
<comment type="caution">
    <text evidence="1">The sequence shown here is derived from an EMBL/GenBank/DDBJ whole genome shotgun (WGS) entry which is preliminary data.</text>
</comment>
<proteinExistence type="predicted"/>
<dbReference type="EMBL" id="CADEAL010000249">
    <property type="protein sequence ID" value="CAB1417155.1"/>
    <property type="molecule type" value="Genomic_DNA"/>
</dbReference>
<dbReference type="Proteomes" id="UP001153269">
    <property type="component" value="Unassembled WGS sequence"/>
</dbReference>
<accession>A0A9N7TQ79</accession>
<evidence type="ECO:0000313" key="2">
    <source>
        <dbReference type="Proteomes" id="UP001153269"/>
    </source>
</evidence>
<reference evidence="1" key="1">
    <citation type="submission" date="2020-03" db="EMBL/GenBank/DDBJ databases">
        <authorList>
            <person name="Weist P."/>
        </authorList>
    </citation>
    <scope>NUCLEOTIDE SEQUENCE</scope>
</reference>
<keyword evidence="2" id="KW-1185">Reference proteome</keyword>
<organism evidence="1 2">
    <name type="scientific">Pleuronectes platessa</name>
    <name type="common">European plaice</name>
    <dbReference type="NCBI Taxonomy" id="8262"/>
    <lineage>
        <taxon>Eukaryota</taxon>
        <taxon>Metazoa</taxon>
        <taxon>Chordata</taxon>
        <taxon>Craniata</taxon>
        <taxon>Vertebrata</taxon>
        <taxon>Euteleostomi</taxon>
        <taxon>Actinopterygii</taxon>
        <taxon>Neopterygii</taxon>
        <taxon>Teleostei</taxon>
        <taxon>Neoteleostei</taxon>
        <taxon>Acanthomorphata</taxon>
        <taxon>Carangaria</taxon>
        <taxon>Pleuronectiformes</taxon>
        <taxon>Pleuronectoidei</taxon>
        <taxon>Pleuronectidae</taxon>
        <taxon>Pleuronectes</taxon>
    </lineage>
</organism>
<protein>
    <submittedName>
        <fullName evidence="1">Uncharacterized protein</fullName>
    </submittedName>
</protein>
<name>A0A9N7TQ79_PLEPL</name>
<dbReference type="AlphaFoldDB" id="A0A9N7TQ79"/>